<proteinExistence type="predicted"/>
<organism evidence="3 4">
    <name type="scientific">Bradyrhizobium ontarionense</name>
    <dbReference type="NCBI Taxonomy" id="2898149"/>
    <lineage>
        <taxon>Bacteria</taxon>
        <taxon>Pseudomonadati</taxon>
        <taxon>Pseudomonadota</taxon>
        <taxon>Alphaproteobacteria</taxon>
        <taxon>Hyphomicrobiales</taxon>
        <taxon>Nitrobacteraceae</taxon>
        <taxon>Bradyrhizobium</taxon>
    </lineage>
</organism>
<evidence type="ECO:0000256" key="2">
    <source>
        <dbReference type="SAM" id="SignalP"/>
    </source>
</evidence>
<name>A0ABY3RBA0_9BRAD</name>
<evidence type="ECO:0000313" key="4">
    <source>
        <dbReference type="Proteomes" id="UP001431010"/>
    </source>
</evidence>
<dbReference type="EMBL" id="CP088156">
    <property type="protein sequence ID" value="UFZ04474.1"/>
    <property type="molecule type" value="Genomic_DNA"/>
</dbReference>
<sequence>MRLTLTFAALVAGLGGILAVAQAGEETAPELVPVSRAHDGAWTHLAQFVALQEQAESRSLSYEPARREREGDDDEQDEPRH</sequence>
<gene>
    <name evidence="3" type="ORF">LQG66_35710</name>
</gene>
<evidence type="ECO:0008006" key="5">
    <source>
        <dbReference type="Google" id="ProtNLM"/>
    </source>
</evidence>
<feature type="chain" id="PRO_5047547534" description="DUF4148 domain-containing protein" evidence="2">
    <location>
        <begin position="24"/>
        <end position="81"/>
    </location>
</feature>
<feature type="compositionally biased region" description="Acidic residues" evidence="1">
    <location>
        <begin position="71"/>
        <end position="81"/>
    </location>
</feature>
<evidence type="ECO:0000256" key="1">
    <source>
        <dbReference type="SAM" id="MobiDB-lite"/>
    </source>
</evidence>
<accession>A0ABY3RBA0</accession>
<dbReference type="Proteomes" id="UP001431010">
    <property type="component" value="Chromosome"/>
</dbReference>
<reference evidence="3" key="1">
    <citation type="journal article" date="2024" name="Antonie Van Leeuwenhoek">
        <title>Bradyrhizobium ontarionense sp. nov., a novel bacterial symbiont isolated from Aeschynomene indica (Indian jointvetch), harbours photosynthesis, nitrogen fixation and nitrous oxide (N2O) reductase genes.</title>
        <authorList>
            <person name="Bromfield E.S.P."/>
            <person name="Cloutier S."/>
        </authorList>
    </citation>
    <scope>NUCLEOTIDE SEQUENCE</scope>
    <source>
        <strain evidence="3">A19</strain>
    </source>
</reference>
<keyword evidence="4" id="KW-1185">Reference proteome</keyword>
<keyword evidence="2" id="KW-0732">Signal</keyword>
<feature type="signal peptide" evidence="2">
    <location>
        <begin position="1"/>
        <end position="23"/>
    </location>
</feature>
<evidence type="ECO:0000313" key="3">
    <source>
        <dbReference type="EMBL" id="UFZ04474.1"/>
    </source>
</evidence>
<protein>
    <recommendedName>
        <fullName evidence="5">DUF4148 domain-containing protein</fullName>
    </recommendedName>
</protein>
<dbReference type="RefSeq" id="WP_231320923.1">
    <property type="nucleotide sequence ID" value="NZ_CP088156.1"/>
</dbReference>
<feature type="region of interest" description="Disordered" evidence="1">
    <location>
        <begin position="55"/>
        <end position="81"/>
    </location>
</feature>